<dbReference type="SUPFAM" id="SSF56219">
    <property type="entry name" value="DNase I-like"/>
    <property type="match status" value="1"/>
</dbReference>
<evidence type="ECO:0000313" key="9">
    <source>
        <dbReference type="EMBL" id="CUT18211.1"/>
    </source>
</evidence>
<dbReference type="PROSITE" id="PS51435">
    <property type="entry name" value="AP_NUCLEASE_F1_4"/>
    <property type="match status" value="1"/>
</dbReference>
<feature type="site" description="Important for catalytic activity" evidence="7">
    <location>
        <position position="219"/>
    </location>
</feature>
<dbReference type="EMBL" id="LN906597">
    <property type="protein sequence ID" value="CUT18211.1"/>
    <property type="molecule type" value="Genomic_DNA"/>
</dbReference>
<dbReference type="CDD" id="cd09086">
    <property type="entry name" value="ExoIII-like_AP-endo"/>
    <property type="match status" value="1"/>
</dbReference>
<dbReference type="NCBIfam" id="TIGR00195">
    <property type="entry name" value="exoDNase_III"/>
    <property type="match status" value="1"/>
</dbReference>
<feature type="site" description="Transition state stabilizer" evidence="7">
    <location>
        <position position="150"/>
    </location>
</feature>
<evidence type="ECO:0000256" key="3">
    <source>
        <dbReference type="ARBA" id="ARBA00022801"/>
    </source>
</evidence>
<dbReference type="InterPro" id="IPR005135">
    <property type="entry name" value="Endo/exonuclease/phosphatase"/>
</dbReference>
<dbReference type="InterPro" id="IPR037493">
    <property type="entry name" value="ExoIII-like"/>
</dbReference>
<dbReference type="GO" id="GO:0006281">
    <property type="term" value="P:DNA repair"/>
    <property type="evidence" value="ECO:0007669"/>
    <property type="project" value="InterPro"/>
</dbReference>
<keyword evidence="2 6" id="KW-0479">Metal-binding</keyword>
<evidence type="ECO:0000256" key="1">
    <source>
        <dbReference type="ARBA" id="ARBA00007092"/>
    </source>
</evidence>
<feature type="active site" description="Proton acceptor" evidence="5">
    <location>
        <position position="249"/>
    </location>
</feature>
<dbReference type="STRING" id="1561003.Ark11_1411"/>
<organism evidence="9 10">
    <name type="scientific">Candidatus Ichthyocystis hellenicum</name>
    <dbReference type="NCBI Taxonomy" id="1561003"/>
    <lineage>
        <taxon>Bacteria</taxon>
        <taxon>Pseudomonadati</taxon>
        <taxon>Pseudomonadota</taxon>
        <taxon>Betaproteobacteria</taxon>
        <taxon>Burkholderiales</taxon>
        <taxon>Candidatus Ichthyocystis</taxon>
    </lineage>
</organism>
<dbReference type="GO" id="GO:0046872">
    <property type="term" value="F:metal ion binding"/>
    <property type="evidence" value="ECO:0007669"/>
    <property type="project" value="UniProtKB-KW"/>
</dbReference>
<evidence type="ECO:0000259" key="8">
    <source>
        <dbReference type="Pfam" id="PF03372"/>
    </source>
</evidence>
<dbReference type="Pfam" id="PF03372">
    <property type="entry name" value="Exo_endo_phos"/>
    <property type="match status" value="1"/>
</dbReference>
<dbReference type="PANTHER" id="PTHR43250:SF2">
    <property type="entry name" value="EXODEOXYRIBONUCLEASE III"/>
    <property type="match status" value="1"/>
</dbReference>
<dbReference type="PATRIC" id="fig|1561003.3.peg.1456"/>
<dbReference type="NCBIfam" id="TIGR00633">
    <property type="entry name" value="xth"/>
    <property type="match status" value="1"/>
</dbReference>
<accession>A0A0S4M361</accession>
<dbReference type="InterPro" id="IPR036691">
    <property type="entry name" value="Endo/exonu/phosph_ase_sf"/>
</dbReference>
<evidence type="ECO:0000256" key="5">
    <source>
        <dbReference type="PIRSR" id="PIRSR604808-1"/>
    </source>
</evidence>
<keyword evidence="10" id="KW-1185">Reference proteome</keyword>
<dbReference type="GO" id="GO:0003677">
    <property type="term" value="F:DNA binding"/>
    <property type="evidence" value="ECO:0007669"/>
    <property type="project" value="InterPro"/>
</dbReference>
<feature type="binding site" evidence="6">
    <location>
        <position position="150"/>
    </location>
    <ligand>
        <name>Mg(2+)</name>
        <dbReference type="ChEBI" id="CHEBI:18420"/>
        <label>1</label>
    </ligand>
</feature>
<feature type="active site" evidence="5">
    <location>
        <position position="107"/>
    </location>
</feature>
<feature type="active site" description="Proton donor/acceptor" evidence="5">
    <location>
        <position position="148"/>
    </location>
</feature>
<feature type="binding site" evidence="6">
    <location>
        <position position="248"/>
    </location>
    <ligand>
        <name>Mg(2+)</name>
        <dbReference type="ChEBI" id="CHEBI:18420"/>
        <label>1</label>
    </ligand>
</feature>
<evidence type="ECO:0000313" key="10">
    <source>
        <dbReference type="Proteomes" id="UP000198651"/>
    </source>
</evidence>
<feature type="binding site" evidence="6">
    <location>
        <position position="10"/>
    </location>
    <ligand>
        <name>Mg(2+)</name>
        <dbReference type="ChEBI" id="CHEBI:18420"/>
        <label>1</label>
    </ligand>
</feature>
<feature type="binding site" evidence="6">
    <location>
        <position position="37"/>
    </location>
    <ligand>
        <name>Mg(2+)</name>
        <dbReference type="ChEBI" id="CHEBI:18420"/>
        <label>1</label>
    </ligand>
</feature>
<dbReference type="PANTHER" id="PTHR43250">
    <property type="entry name" value="EXODEOXYRIBONUCLEASE III"/>
    <property type="match status" value="1"/>
</dbReference>
<evidence type="ECO:0000256" key="2">
    <source>
        <dbReference type="ARBA" id="ARBA00022723"/>
    </source>
</evidence>
<dbReference type="InterPro" id="IPR004808">
    <property type="entry name" value="AP_endonuc_1"/>
</dbReference>
<dbReference type="AlphaFoldDB" id="A0A0S4M361"/>
<dbReference type="Proteomes" id="UP000198651">
    <property type="component" value="Chromosome I"/>
</dbReference>
<name>A0A0S4M361_9BURK</name>
<keyword evidence="4 6" id="KW-0460">Magnesium</keyword>
<feature type="binding site" evidence="6">
    <location>
        <position position="249"/>
    </location>
    <ligand>
        <name>Mg(2+)</name>
        <dbReference type="ChEBI" id="CHEBI:18420"/>
        <label>1</label>
    </ligand>
</feature>
<comment type="cofactor">
    <cofactor evidence="6">
        <name>Mg(2+)</name>
        <dbReference type="ChEBI" id="CHEBI:18420"/>
    </cofactor>
    <cofactor evidence="6">
        <name>Mn(2+)</name>
        <dbReference type="ChEBI" id="CHEBI:29035"/>
    </cofactor>
    <text evidence="6">Probably binds two magnesium or manganese ions per subunit.</text>
</comment>
<evidence type="ECO:0000256" key="4">
    <source>
        <dbReference type="ARBA" id="ARBA00022842"/>
    </source>
</evidence>
<sequence>MSTLKIATWNLNSLNVRLQHLLKWIDKHNPDFIGLQELKMQHDNFPIDIFNKEGYNCYWMGQKTFNGVAILSKHSILSEHNLLPELNEEQKRAIGIETTHGYFINLYCPNGKEKSSTSFEYKMMWYKQLSQYLRKIISSKKMCIVCGDFNIAPTEMDIYDHTLFENTILCTPEEKSCFQDIIDIGFIDAFREINPEEIRYSWWDYRGGSFRKNKGARIDLILIDKKHRNHITKCYIDAEPRKEDRPSDHTPVIMELCT</sequence>
<keyword evidence="3" id="KW-0378">Hydrolase</keyword>
<dbReference type="GO" id="GO:0004519">
    <property type="term" value="F:endonuclease activity"/>
    <property type="evidence" value="ECO:0007669"/>
    <property type="project" value="InterPro"/>
</dbReference>
<evidence type="ECO:0000256" key="6">
    <source>
        <dbReference type="PIRSR" id="PIRSR604808-2"/>
    </source>
</evidence>
<dbReference type="GO" id="GO:0008311">
    <property type="term" value="F:double-stranded DNA 3'-5' DNA exonuclease activity"/>
    <property type="evidence" value="ECO:0007669"/>
    <property type="project" value="InterPro"/>
</dbReference>
<feature type="site" description="Interaction with DNA substrate" evidence="7">
    <location>
        <position position="249"/>
    </location>
</feature>
<dbReference type="RefSeq" id="WP_157722316.1">
    <property type="nucleotide sequence ID" value="NZ_FLSL01000097.1"/>
</dbReference>
<feature type="binding site" evidence="6">
    <location>
        <position position="148"/>
    </location>
    <ligand>
        <name>Mg(2+)</name>
        <dbReference type="ChEBI" id="CHEBI:18420"/>
        <label>1</label>
    </ligand>
</feature>
<dbReference type="Gene3D" id="3.60.10.10">
    <property type="entry name" value="Endonuclease/exonuclease/phosphatase"/>
    <property type="match status" value="1"/>
</dbReference>
<keyword evidence="6" id="KW-0464">Manganese</keyword>
<gene>
    <name evidence="9" type="primary">xthA</name>
    <name evidence="9" type="ORF">Ark11_1411</name>
</gene>
<reference evidence="10" key="1">
    <citation type="submission" date="2015-11" db="EMBL/GenBank/DDBJ databases">
        <authorList>
            <person name="Seth-Smith H.M.B."/>
        </authorList>
    </citation>
    <scope>NUCLEOTIDE SEQUENCE [LARGE SCALE GENOMIC DNA]</scope>
    <source>
        <strain evidence="10">2013Ark11</strain>
    </source>
</reference>
<evidence type="ECO:0000256" key="7">
    <source>
        <dbReference type="PIRSR" id="PIRSR604808-3"/>
    </source>
</evidence>
<protein>
    <submittedName>
        <fullName evidence="9">Exodeoxyribonuclease III</fullName>
    </submittedName>
</protein>
<dbReference type="PROSITE" id="PS00726">
    <property type="entry name" value="AP_NUCLEASE_F1_1"/>
    <property type="match status" value="1"/>
</dbReference>
<dbReference type="OrthoDB" id="9803914at2"/>
<dbReference type="InterPro" id="IPR020847">
    <property type="entry name" value="AP_endonuclease_F1_BS"/>
</dbReference>
<proteinExistence type="inferred from homology"/>
<comment type="similarity">
    <text evidence="1">Belongs to the DNA repair enzymes AP/ExoA family.</text>
</comment>
<feature type="domain" description="Endonuclease/exonuclease/phosphatase" evidence="8">
    <location>
        <begin position="7"/>
        <end position="249"/>
    </location>
</feature>